<evidence type="ECO:0000313" key="1">
    <source>
        <dbReference type="EMBL" id="GGF95204.1"/>
    </source>
</evidence>
<sequence>MSAVAVGQTADKSLQTLSQFENAPILPFTLSNSDLLLSDPVYADDYAFDLLQPNNGQRTYLEKQNNLYGQQLTFRMQFADWLSLRLGVYDGTQTSQLFMLAPQAAHQSNLFKDLSYQLGLSSVLDISSNWRFGLDLSTGQVSGDMLGLYQDQLDTASFGLGVRTQRFGASLHSDYASSRQNSQLYRSSIDLQVDWHFNQDGTLSFGARKNMNDDVATNLDRLTGTVPYIKFKHNL</sequence>
<gene>
    <name evidence="1" type="ORF">GCM10011365_15660</name>
</gene>
<dbReference type="AlphaFoldDB" id="A0A917CR93"/>
<protein>
    <submittedName>
        <fullName evidence="1">Uncharacterized protein</fullName>
    </submittedName>
</protein>
<proteinExistence type="predicted"/>
<comment type="caution">
    <text evidence="1">The sequence shown here is derived from an EMBL/GenBank/DDBJ whole genome shotgun (WGS) entry which is preliminary data.</text>
</comment>
<reference evidence="1" key="2">
    <citation type="submission" date="2020-09" db="EMBL/GenBank/DDBJ databases">
        <authorList>
            <person name="Sun Q."/>
            <person name="Zhou Y."/>
        </authorList>
    </citation>
    <scope>NUCLEOTIDE SEQUENCE</scope>
    <source>
        <strain evidence="1">CGMCC 1.12181</strain>
    </source>
</reference>
<keyword evidence="2" id="KW-1185">Reference proteome</keyword>
<accession>A0A917CR93</accession>
<evidence type="ECO:0000313" key="2">
    <source>
        <dbReference type="Proteomes" id="UP000605253"/>
    </source>
</evidence>
<name>A0A917CR93_9GAMM</name>
<dbReference type="Proteomes" id="UP000605253">
    <property type="component" value="Unassembled WGS sequence"/>
</dbReference>
<dbReference type="SUPFAM" id="SSF56935">
    <property type="entry name" value="Porins"/>
    <property type="match status" value="1"/>
</dbReference>
<reference evidence="1" key="1">
    <citation type="journal article" date="2014" name="Int. J. Syst. Evol. Microbiol.">
        <title>Complete genome sequence of Corynebacterium casei LMG S-19264T (=DSM 44701T), isolated from a smear-ripened cheese.</title>
        <authorList>
            <consortium name="US DOE Joint Genome Institute (JGI-PGF)"/>
            <person name="Walter F."/>
            <person name="Albersmeier A."/>
            <person name="Kalinowski J."/>
            <person name="Ruckert C."/>
        </authorList>
    </citation>
    <scope>NUCLEOTIDE SEQUENCE</scope>
    <source>
        <strain evidence="1">CGMCC 1.12181</strain>
    </source>
</reference>
<dbReference type="EMBL" id="BMEO01000005">
    <property type="protein sequence ID" value="GGF95204.1"/>
    <property type="molecule type" value="Genomic_DNA"/>
</dbReference>
<organism evidence="1 2">
    <name type="scientific">Marinicella pacifica</name>
    <dbReference type="NCBI Taxonomy" id="1171543"/>
    <lineage>
        <taxon>Bacteria</taxon>
        <taxon>Pseudomonadati</taxon>
        <taxon>Pseudomonadota</taxon>
        <taxon>Gammaproteobacteria</taxon>
        <taxon>Lysobacterales</taxon>
        <taxon>Marinicellaceae</taxon>
        <taxon>Marinicella</taxon>
    </lineage>
</organism>